<accession>A0AAV4TYA8</accession>
<gene>
    <name evidence="2" type="ORF">CDAR_182491</name>
</gene>
<keyword evidence="1" id="KW-1133">Transmembrane helix</keyword>
<sequence length="157" mass="18291">MIYDDALPETADHFAVTGTRPHLNRPQNQASEPHLPRFKMGLIRHYLRVFFRTHFKPISPEIAKKWEINSAVLYFLFAWTACGLSIYYVKNNVYNKDSVYSSGVAFTPYGSMKKFAHFNTDTTFIHIKGFNHVETEVLSLDEIHQRHEEELQKGKNV</sequence>
<keyword evidence="1" id="KW-0472">Membrane</keyword>
<organism evidence="2 3">
    <name type="scientific">Caerostris darwini</name>
    <dbReference type="NCBI Taxonomy" id="1538125"/>
    <lineage>
        <taxon>Eukaryota</taxon>
        <taxon>Metazoa</taxon>
        <taxon>Ecdysozoa</taxon>
        <taxon>Arthropoda</taxon>
        <taxon>Chelicerata</taxon>
        <taxon>Arachnida</taxon>
        <taxon>Araneae</taxon>
        <taxon>Araneomorphae</taxon>
        <taxon>Entelegynae</taxon>
        <taxon>Araneoidea</taxon>
        <taxon>Araneidae</taxon>
        <taxon>Caerostris</taxon>
    </lineage>
</organism>
<comment type="caution">
    <text evidence="2">The sequence shown here is derived from an EMBL/GenBank/DDBJ whole genome shotgun (WGS) entry which is preliminary data.</text>
</comment>
<evidence type="ECO:0000313" key="2">
    <source>
        <dbReference type="EMBL" id="GIY50676.1"/>
    </source>
</evidence>
<keyword evidence="3" id="KW-1185">Reference proteome</keyword>
<name>A0AAV4TYA8_9ARAC</name>
<dbReference type="EMBL" id="BPLQ01010420">
    <property type="protein sequence ID" value="GIY50676.1"/>
    <property type="molecule type" value="Genomic_DNA"/>
</dbReference>
<proteinExistence type="predicted"/>
<evidence type="ECO:0000313" key="3">
    <source>
        <dbReference type="Proteomes" id="UP001054837"/>
    </source>
</evidence>
<dbReference type="Proteomes" id="UP001054837">
    <property type="component" value="Unassembled WGS sequence"/>
</dbReference>
<keyword evidence="1" id="KW-0812">Transmembrane</keyword>
<evidence type="ECO:0000256" key="1">
    <source>
        <dbReference type="SAM" id="Phobius"/>
    </source>
</evidence>
<protein>
    <submittedName>
        <fullName evidence="2">Uncharacterized protein</fullName>
    </submittedName>
</protein>
<dbReference type="AlphaFoldDB" id="A0AAV4TYA8"/>
<feature type="transmembrane region" description="Helical" evidence="1">
    <location>
        <begin position="71"/>
        <end position="89"/>
    </location>
</feature>
<reference evidence="2 3" key="1">
    <citation type="submission" date="2021-06" db="EMBL/GenBank/DDBJ databases">
        <title>Caerostris darwini draft genome.</title>
        <authorList>
            <person name="Kono N."/>
            <person name="Arakawa K."/>
        </authorList>
    </citation>
    <scope>NUCLEOTIDE SEQUENCE [LARGE SCALE GENOMIC DNA]</scope>
</reference>